<organism evidence="2 3">
    <name type="scientific">Sulfobacillus benefaciens</name>
    <dbReference type="NCBI Taxonomy" id="453960"/>
    <lineage>
        <taxon>Bacteria</taxon>
        <taxon>Bacillati</taxon>
        <taxon>Bacillota</taxon>
        <taxon>Clostridia</taxon>
        <taxon>Eubacteriales</taxon>
        <taxon>Clostridiales Family XVII. Incertae Sedis</taxon>
        <taxon>Sulfobacillus</taxon>
    </lineage>
</organism>
<sequence length="85" mass="10064">MLRQLLEEFLFRIPVGLSITLLLYVFDPYIIHSIIALIALSLGLTILYWYGSLLLTLWHYHVPSDYRSHLSRSRKVVAWHPRYHG</sequence>
<feature type="transmembrane region" description="Helical" evidence="1">
    <location>
        <begin position="9"/>
        <end position="26"/>
    </location>
</feature>
<feature type="transmembrane region" description="Helical" evidence="1">
    <location>
        <begin position="32"/>
        <end position="58"/>
    </location>
</feature>
<dbReference type="Proteomes" id="UP000242972">
    <property type="component" value="Unassembled WGS sequence"/>
</dbReference>
<evidence type="ECO:0000256" key="1">
    <source>
        <dbReference type="SAM" id="Phobius"/>
    </source>
</evidence>
<proteinExistence type="predicted"/>
<protein>
    <submittedName>
        <fullName evidence="2">Uncharacterized protein</fullName>
    </submittedName>
</protein>
<reference evidence="2 3" key="1">
    <citation type="journal article" date="2014" name="BMC Genomics">
        <title>Comparison of environmental and isolate Sulfobacillus genomes reveals diverse carbon, sulfur, nitrogen, and hydrogen metabolisms.</title>
        <authorList>
            <person name="Justice N.B."/>
            <person name="Norman A."/>
            <person name="Brown C.T."/>
            <person name="Singh A."/>
            <person name="Thomas B.C."/>
            <person name="Banfield J.F."/>
        </authorList>
    </citation>
    <scope>NUCLEOTIDE SEQUENCE [LARGE SCALE GENOMIC DNA]</scope>
    <source>
        <strain evidence="2">AMDSBA4</strain>
    </source>
</reference>
<keyword evidence="1" id="KW-0812">Transmembrane</keyword>
<evidence type="ECO:0000313" key="3">
    <source>
        <dbReference type="Proteomes" id="UP000242972"/>
    </source>
</evidence>
<dbReference type="AlphaFoldDB" id="A0A2T2XL29"/>
<accession>A0A2T2XL29</accession>
<dbReference type="EMBL" id="PXYW01000003">
    <property type="protein sequence ID" value="PSR35206.1"/>
    <property type="molecule type" value="Genomic_DNA"/>
</dbReference>
<evidence type="ECO:0000313" key="2">
    <source>
        <dbReference type="EMBL" id="PSR35206.1"/>
    </source>
</evidence>
<gene>
    <name evidence="2" type="ORF">C7B46_02005</name>
</gene>
<keyword evidence="1" id="KW-0472">Membrane</keyword>
<name>A0A2T2XL29_9FIRM</name>
<comment type="caution">
    <text evidence="2">The sequence shown here is derived from an EMBL/GenBank/DDBJ whole genome shotgun (WGS) entry which is preliminary data.</text>
</comment>
<keyword evidence="1" id="KW-1133">Transmembrane helix</keyword>